<proteinExistence type="predicted"/>
<evidence type="ECO:0000313" key="2">
    <source>
        <dbReference type="EMBL" id="PWA54582.1"/>
    </source>
</evidence>
<keyword evidence="3" id="KW-1185">Reference proteome</keyword>
<dbReference type="STRING" id="35608.A0A2U1LZY8"/>
<name>A0A2U1LZY8_ARTAN</name>
<evidence type="ECO:0000256" key="1">
    <source>
        <dbReference type="SAM" id="Coils"/>
    </source>
</evidence>
<comment type="caution">
    <text evidence="2">The sequence shown here is derived from an EMBL/GenBank/DDBJ whole genome shotgun (WGS) entry which is preliminary data.</text>
</comment>
<keyword evidence="1" id="KW-0175">Coiled coil</keyword>
<feature type="coiled-coil region" evidence="1">
    <location>
        <begin position="204"/>
        <end position="231"/>
    </location>
</feature>
<evidence type="ECO:0000313" key="3">
    <source>
        <dbReference type="Proteomes" id="UP000245207"/>
    </source>
</evidence>
<organism evidence="2 3">
    <name type="scientific">Artemisia annua</name>
    <name type="common">Sweet wormwood</name>
    <dbReference type="NCBI Taxonomy" id="35608"/>
    <lineage>
        <taxon>Eukaryota</taxon>
        <taxon>Viridiplantae</taxon>
        <taxon>Streptophyta</taxon>
        <taxon>Embryophyta</taxon>
        <taxon>Tracheophyta</taxon>
        <taxon>Spermatophyta</taxon>
        <taxon>Magnoliopsida</taxon>
        <taxon>eudicotyledons</taxon>
        <taxon>Gunneridae</taxon>
        <taxon>Pentapetalae</taxon>
        <taxon>asterids</taxon>
        <taxon>campanulids</taxon>
        <taxon>Asterales</taxon>
        <taxon>Asteraceae</taxon>
        <taxon>Asteroideae</taxon>
        <taxon>Anthemideae</taxon>
        <taxon>Artemisiinae</taxon>
        <taxon>Artemisia</taxon>
    </lineage>
</organism>
<dbReference type="OrthoDB" id="1680778at2759"/>
<accession>A0A2U1LZY8</accession>
<protein>
    <submittedName>
        <fullName evidence="2">Uncharacterized protein</fullName>
    </submittedName>
</protein>
<dbReference type="AlphaFoldDB" id="A0A2U1LZY8"/>
<gene>
    <name evidence="2" type="ORF">CTI12_AA434460</name>
</gene>
<dbReference type="EMBL" id="PKPP01007030">
    <property type="protein sequence ID" value="PWA54582.1"/>
    <property type="molecule type" value="Genomic_DNA"/>
</dbReference>
<reference evidence="2 3" key="1">
    <citation type="journal article" date="2018" name="Mol. Plant">
        <title>The genome of Artemisia annua provides insight into the evolution of Asteraceae family and artemisinin biosynthesis.</title>
        <authorList>
            <person name="Shen Q."/>
            <person name="Zhang L."/>
            <person name="Liao Z."/>
            <person name="Wang S."/>
            <person name="Yan T."/>
            <person name="Shi P."/>
            <person name="Liu M."/>
            <person name="Fu X."/>
            <person name="Pan Q."/>
            <person name="Wang Y."/>
            <person name="Lv Z."/>
            <person name="Lu X."/>
            <person name="Zhang F."/>
            <person name="Jiang W."/>
            <person name="Ma Y."/>
            <person name="Chen M."/>
            <person name="Hao X."/>
            <person name="Li L."/>
            <person name="Tang Y."/>
            <person name="Lv G."/>
            <person name="Zhou Y."/>
            <person name="Sun X."/>
            <person name="Brodelius P.E."/>
            <person name="Rose J.K.C."/>
            <person name="Tang K."/>
        </authorList>
    </citation>
    <scope>NUCLEOTIDE SEQUENCE [LARGE SCALE GENOMIC DNA]</scope>
    <source>
        <strain evidence="3">cv. Huhao1</strain>
        <tissue evidence="2">Leaf</tissue>
    </source>
</reference>
<dbReference type="Proteomes" id="UP000245207">
    <property type="component" value="Unassembled WGS sequence"/>
</dbReference>
<sequence>MKEYYSYVTQQRNNQAPCEAVWRLFSFDIHCSYPSVMKLNFHLPNQNSITLRDSQNLLALLKREDIKLTMFTEASGERYYLRMVLNVAIGPKSFEELMTVNKNDMGLLKSKPLQFWEENWETLSEDILHKKRKLFKYPELELMEEQIKNYCLVEIQELLNRNGRSLSDFQDLQRPDPKLLTNLDNRLIREALDFDVGNGGAQTENDKQEIIKMLKEEKRQLEDNTDLQLARTTKRLIACNFKSKYQKRKTMGL</sequence>